<keyword evidence="11" id="KW-0206">Cytoskeleton</keyword>
<feature type="compositionally biased region" description="Acidic residues" evidence="12">
    <location>
        <begin position="461"/>
        <end position="473"/>
    </location>
</feature>
<dbReference type="GO" id="GO:0042383">
    <property type="term" value="C:sarcolemma"/>
    <property type="evidence" value="ECO:0007669"/>
    <property type="project" value="UniProtKB-SubCell"/>
</dbReference>
<dbReference type="EMBL" id="CATQJL010000326">
    <property type="protein sequence ID" value="CAJ0609191.1"/>
    <property type="molecule type" value="Genomic_DNA"/>
</dbReference>
<dbReference type="InterPro" id="IPR006644">
    <property type="entry name" value="Cadg"/>
</dbReference>
<gene>
    <name evidence="15" type="ORF">CYNAS_LOCUS21174</name>
</gene>
<feature type="transmembrane region" description="Helical" evidence="13">
    <location>
        <begin position="49"/>
        <end position="70"/>
    </location>
</feature>
<protein>
    <recommendedName>
        <fullName evidence="14">Dystroglycan-type cadherin-like domain-containing protein</fullName>
    </recommendedName>
</protein>
<comment type="subcellular location">
    <subcellularLocation>
        <location evidence="3">Cell membrane</location>
        <location evidence="3">Sarcolemma</location>
        <topology evidence="3">Single-pass membrane protein</topology>
    </subcellularLocation>
    <subcellularLocation>
        <location evidence="2">Cytoplasm</location>
        <location evidence="2">Cytoskeleton</location>
    </subcellularLocation>
</comment>
<evidence type="ECO:0000256" key="9">
    <source>
        <dbReference type="ARBA" id="ARBA00023136"/>
    </source>
</evidence>
<keyword evidence="16" id="KW-1185">Reference proteome</keyword>
<sequence length="482" mass="54853">MSAARTEPERPNLLTVLQIMQNILFYVYTVLAVAAAIDTRQVDARKGHLFVYTLHSAALFPTTVEVSWSATLKNRPALPSWLHLVPSRYKAIAYLVGTPVTGVRQVTVHVFAKRLDTFETKQQYVVISLSDDERYTRATQQIIDLHVANVEAENLLNDRTGLVDQLEKSAREAFRGKDVNPYIYSVQPEFQVPPGKEHLFRNQKSSSLISIGSQRGFYPTVHKLIHNLQRNPSFCKKQRLVVLNKYFAPTFDVDWCRTRIRNVTMLRDFVDGDRRKEHYDVELAADLTVTATPAQPVREIGAVSDGYSFWESVLVFPLIAVFCIILVLVLSLIFFGRREGQQWRDYKTPKEQLDEYVSVRQSQRHLRELSVQRQLLLMAGDRDQSTLPYGVHSFLQPKYKSANGVDSGSRFSKSASRLNENNDEIDLLSGSESIPVGKQTVAEAARQCGSSLHLYRNPLESETDEDNEDDSLDEKDVRARDS</sequence>
<proteinExistence type="inferred from homology"/>
<evidence type="ECO:0000256" key="5">
    <source>
        <dbReference type="ARBA" id="ARBA00022475"/>
    </source>
</evidence>
<evidence type="ECO:0000256" key="8">
    <source>
        <dbReference type="ARBA" id="ARBA00022989"/>
    </source>
</evidence>
<evidence type="ECO:0000256" key="1">
    <source>
        <dbReference type="ARBA" id="ARBA00002860"/>
    </source>
</evidence>
<evidence type="ECO:0000313" key="15">
    <source>
        <dbReference type="EMBL" id="CAJ0609191.1"/>
    </source>
</evidence>
<evidence type="ECO:0000256" key="4">
    <source>
        <dbReference type="ARBA" id="ARBA00007721"/>
    </source>
</evidence>
<dbReference type="Pfam" id="PF05510">
    <property type="entry name" value="Sarcoglycan_2"/>
    <property type="match status" value="1"/>
</dbReference>
<keyword evidence="8 13" id="KW-1133">Transmembrane helix</keyword>
<keyword evidence="7 13" id="KW-0812">Transmembrane</keyword>
<dbReference type="GO" id="GO:0005509">
    <property type="term" value="F:calcium ion binding"/>
    <property type="evidence" value="ECO:0007669"/>
    <property type="project" value="InterPro"/>
</dbReference>
<evidence type="ECO:0000256" key="11">
    <source>
        <dbReference type="ARBA" id="ARBA00023212"/>
    </source>
</evidence>
<dbReference type="InterPro" id="IPR015919">
    <property type="entry name" value="Cadherin-like_sf"/>
</dbReference>
<evidence type="ECO:0000313" key="16">
    <source>
        <dbReference type="Proteomes" id="UP001176961"/>
    </source>
</evidence>
<name>A0AA36HF20_CYLNA</name>
<comment type="caution">
    <text evidence="15">The sequence shown here is derived from an EMBL/GenBank/DDBJ whole genome shotgun (WGS) entry which is preliminary data.</text>
</comment>
<keyword evidence="9 13" id="KW-0472">Membrane</keyword>
<dbReference type="PANTHER" id="PTHR10132:SF14">
    <property type="entry name" value="SARCOGLYCAN ALPHA, ISOFORM C"/>
    <property type="match status" value="1"/>
</dbReference>
<dbReference type="PANTHER" id="PTHR10132">
    <property type="entry name" value="ALPHA-/EPSILON-SARCOGLYCAN FAMILY MEMBER"/>
    <property type="match status" value="1"/>
</dbReference>
<feature type="domain" description="Dystroglycan-type cadherin-like" evidence="14">
    <location>
        <begin position="32"/>
        <end position="136"/>
    </location>
</feature>
<comment type="similarity">
    <text evidence="4">Belongs to the sarcoglycan alpha/epsilon family.</text>
</comment>
<keyword evidence="10" id="KW-0325">Glycoprotein</keyword>
<feature type="transmembrane region" description="Helical" evidence="13">
    <location>
        <begin position="19"/>
        <end position="37"/>
    </location>
</feature>
<reference evidence="15" key="1">
    <citation type="submission" date="2023-07" db="EMBL/GenBank/DDBJ databases">
        <authorList>
            <consortium name="CYATHOMIX"/>
        </authorList>
    </citation>
    <scope>NUCLEOTIDE SEQUENCE</scope>
    <source>
        <strain evidence="15">N/A</strain>
    </source>
</reference>
<feature type="transmembrane region" description="Helical" evidence="13">
    <location>
        <begin position="314"/>
        <end position="335"/>
    </location>
</feature>
<comment type="function">
    <text evidence="1">Component of the sarcoglycan complex, a subcomplex of the dystrophin-glycoprotein complex which forms a link between the F-actin cytoskeleton and the extracellular matrix.</text>
</comment>
<evidence type="ECO:0000256" key="3">
    <source>
        <dbReference type="ARBA" id="ARBA00004513"/>
    </source>
</evidence>
<organism evidence="15 16">
    <name type="scientific">Cylicocyclus nassatus</name>
    <name type="common">Nematode worm</name>
    <dbReference type="NCBI Taxonomy" id="53992"/>
    <lineage>
        <taxon>Eukaryota</taxon>
        <taxon>Metazoa</taxon>
        <taxon>Ecdysozoa</taxon>
        <taxon>Nematoda</taxon>
        <taxon>Chromadorea</taxon>
        <taxon>Rhabditida</taxon>
        <taxon>Rhabditina</taxon>
        <taxon>Rhabditomorpha</taxon>
        <taxon>Strongyloidea</taxon>
        <taxon>Strongylidae</taxon>
        <taxon>Cylicocyclus</taxon>
    </lineage>
</organism>
<evidence type="ECO:0000259" key="14">
    <source>
        <dbReference type="SMART" id="SM00736"/>
    </source>
</evidence>
<evidence type="ECO:0000256" key="2">
    <source>
        <dbReference type="ARBA" id="ARBA00004245"/>
    </source>
</evidence>
<evidence type="ECO:0000256" key="10">
    <source>
        <dbReference type="ARBA" id="ARBA00023180"/>
    </source>
</evidence>
<dbReference type="SMART" id="SM00736">
    <property type="entry name" value="CADG"/>
    <property type="match status" value="1"/>
</dbReference>
<feature type="region of interest" description="Disordered" evidence="12">
    <location>
        <begin position="452"/>
        <end position="482"/>
    </location>
</feature>
<dbReference type="AlphaFoldDB" id="A0AA36HF20"/>
<dbReference type="InterPro" id="IPR048346">
    <property type="entry name" value="Sarcoglycan_N"/>
</dbReference>
<keyword evidence="5" id="KW-1003">Cell membrane</keyword>
<dbReference type="InterPro" id="IPR008908">
    <property type="entry name" value="Sarcoglycan_alpha/epsilon"/>
</dbReference>
<dbReference type="Proteomes" id="UP001176961">
    <property type="component" value="Unassembled WGS sequence"/>
</dbReference>
<keyword evidence="6" id="KW-0963">Cytoplasm</keyword>
<evidence type="ECO:0000256" key="12">
    <source>
        <dbReference type="SAM" id="MobiDB-lite"/>
    </source>
</evidence>
<evidence type="ECO:0000256" key="13">
    <source>
        <dbReference type="SAM" id="Phobius"/>
    </source>
</evidence>
<evidence type="ECO:0000256" key="6">
    <source>
        <dbReference type="ARBA" id="ARBA00022490"/>
    </source>
</evidence>
<dbReference type="SUPFAM" id="SSF49313">
    <property type="entry name" value="Cadherin-like"/>
    <property type="match status" value="1"/>
</dbReference>
<accession>A0AA36HF20</accession>
<dbReference type="GO" id="GO:0016012">
    <property type="term" value="C:sarcoglycan complex"/>
    <property type="evidence" value="ECO:0007669"/>
    <property type="project" value="InterPro"/>
</dbReference>
<evidence type="ECO:0000256" key="7">
    <source>
        <dbReference type="ARBA" id="ARBA00022692"/>
    </source>
</evidence>
<dbReference type="GO" id="GO:0005856">
    <property type="term" value="C:cytoskeleton"/>
    <property type="evidence" value="ECO:0007669"/>
    <property type="project" value="UniProtKB-SubCell"/>
</dbReference>